<accession>A0ABZ3CBE8</accession>
<feature type="transmembrane region" description="Helical" evidence="8">
    <location>
        <begin position="366"/>
        <end position="391"/>
    </location>
</feature>
<evidence type="ECO:0000256" key="5">
    <source>
        <dbReference type="ARBA" id="ARBA00022989"/>
    </source>
</evidence>
<keyword evidence="2 9" id="KW-0328">Glycosyltransferase</keyword>
<evidence type="ECO:0000256" key="8">
    <source>
        <dbReference type="SAM" id="Phobius"/>
    </source>
</evidence>
<keyword evidence="3" id="KW-0808">Transferase</keyword>
<dbReference type="Proteomes" id="UP001434337">
    <property type="component" value="Chromosome"/>
</dbReference>
<name>A0ABZ3CBE8_9ACTN</name>
<dbReference type="GO" id="GO:0016757">
    <property type="term" value="F:glycosyltransferase activity"/>
    <property type="evidence" value="ECO:0007669"/>
    <property type="project" value="UniProtKB-KW"/>
</dbReference>
<organism evidence="9 10">
    <name type="scientific">Propioniciclava soli</name>
    <dbReference type="NCBI Taxonomy" id="2775081"/>
    <lineage>
        <taxon>Bacteria</taxon>
        <taxon>Bacillati</taxon>
        <taxon>Actinomycetota</taxon>
        <taxon>Actinomycetes</taxon>
        <taxon>Propionibacteriales</taxon>
        <taxon>Propionibacteriaceae</taxon>
        <taxon>Propioniciclava</taxon>
    </lineage>
</organism>
<keyword evidence="5 8" id="KW-1133">Transmembrane helix</keyword>
<evidence type="ECO:0000256" key="4">
    <source>
        <dbReference type="ARBA" id="ARBA00022692"/>
    </source>
</evidence>
<evidence type="ECO:0000313" key="9">
    <source>
        <dbReference type="EMBL" id="WZW99446.1"/>
    </source>
</evidence>
<comment type="subcellular location">
    <subcellularLocation>
        <location evidence="1">Membrane</location>
        <topology evidence="1">Multi-pass membrane protein</topology>
    </subcellularLocation>
</comment>
<feature type="transmembrane region" description="Helical" evidence="8">
    <location>
        <begin position="101"/>
        <end position="119"/>
    </location>
</feature>
<feature type="transmembrane region" description="Helical" evidence="8">
    <location>
        <begin position="31"/>
        <end position="49"/>
    </location>
</feature>
<feature type="transmembrane region" description="Helical" evidence="8">
    <location>
        <begin position="229"/>
        <end position="257"/>
    </location>
</feature>
<feature type="transmembrane region" description="Helical" evidence="8">
    <location>
        <begin position="403"/>
        <end position="430"/>
    </location>
</feature>
<evidence type="ECO:0000256" key="3">
    <source>
        <dbReference type="ARBA" id="ARBA00022679"/>
    </source>
</evidence>
<dbReference type="RefSeq" id="WP_342373128.1">
    <property type="nucleotide sequence ID" value="NZ_CP115965.1"/>
</dbReference>
<feature type="transmembrane region" description="Helical" evidence="8">
    <location>
        <begin position="437"/>
        <end position="456"/>
    </location>
</feature>
<feature type="transmembrane region" description="Helical" evidence="8">
    <location>
        <begin position="69"/>
        <end position="89"/>
    </location>
</feature>
<dbReference type="EMBL" id="CP115965">
    <property type="protein sequence ID" value="WZW99446.1"/>
    <property type="molecule type" value="Genomic_DNA"/>
</dbReference>
<evidence type="ECO:0000256" key="1">
    <source>
        <dbReference type="ARBA" id="ARBA00004141"/>
    </source>
</evidence>
<evidence type="ECO:0000256" key="6">
    <source>
        <dbReference type="ARBA" id="ARBA00023136"/>
    </source>
</evidence>
<proteinExistence type="inferred from homology"/>
<sequence>MRARLVSSVADAARVRWADVTEAIRLAPVRLGLLGTILLALGSLTPAYLPQASPFWPTMRALGLDTWWAMAFGTALVIVAVGCLIVAWLRLRPAIYVDVKHWAVLAWWSLPLLVAPPIFSHDAYSYAAHGWLMHNGLNPYETSPAVLPGGFADQVAWVWRFTPTPYGPLSLEISHWLVDLAGLNPYYSAVLMRLPALVGVALIVHYLPRIGRQMGVPPRDVAWFATINPLLVIDFVGGAHNDALMVGLVVLALHLAYRGWFWPALLAAGVAMSVKQPALLAAYPLAVIGSGWASWHWRDVLAFLPRLIAAFAVVIGVFVAISLATGLGFGWMNAAGVPGMIVTLAPFSLLGWLLQQGADALGLDPTGRAFIGGAQAVGTVLALLCLAWLAVTRARTEPVRFLAWGYLAVAIFGPAMHPWYLLWGGVLLPLTRPSRRLWRVAAVVTAIVLVYGAANLAWRNDAVALALAALAAAGLWLTVRHQNRRRT</sequence>
<keyword evidence="4 8" id="KW-0812">Transmembrane</keyword>
<keyword evidence="6 8" id="KW-0472">Membrane</keyword>
<protein>
    <submittedName>
        <fullName evidence="9">Polyprenol phosphomannose-dependent alpha 1,6 mannosyltransferase MptB</fullName>
    </submittedName>
</protein>
<evidence type="ECO:0000256" key="7">
    <source>
        <dbReference type="ARBA" id="ARBA00043987"/>
    </source>
</evidence>
<evidence type="ECO:0000313" key="10">
    <source>
        <dbReference type="Proteomes" id="UP001434337"/>
    </source>
</evidence>
<comment type="similarity">
    <text evidence="7">Belongs to the MptA/B family.</text>
</comment>
<dbReference type="Pfam" id="PF26314">
    <property type="entry name" value="MptA_B_family"/>
    <property type="match status" value="1"/>
</dbReference>
<gene>
    <name evidence="9" type="primary">mptB</name>
    <name evidence="9" type="ORF">PCC79_04395</name>
</gene>
<feature type="transmembrane region" description="Helical" evidence="8">
    <location>
        <begin position="307"/>
        <end position="329"/>
    </location>
</feature>
<feature type="transmembrane region" description="Helical" evidence="8">
    <location>
        <begin position="462"/>
        <end position="479"/>
    </location>
</feature>
<dbReference type="NCBIfam" id="NF038066">
    <property type="entry name" value="MptB"/>
    <property type="match status" value="1"/>
</dbReference>
<dbReference type="InterPro" id="IPR049829">
    <property type="entry name" value="MptA/B-like"/>
</dbReference>
<keyword evidence="10" id="KW-1185">Reference proteome</keyword>
<reference evidence="9 10" key="1">
    <citation type="journal article" date="2023" name="Environ Microbiome">
        <title>A coral-associated actinobacterium mitigates coral bleaching under heat stress.</title>
        <authorList>
            <person name="Li J."/>
            <person name="Zou Y."/>
            <person name="Li Q."/>
            <person name="Zhang J."/>
            <person name="Bourne D.G."/>
            <person name="Lyu Y."/>
            <person name="Liu C."/>
            <person name="Zhang S."/>
        </authorList>
    </citation>
    <scope>NUCLEOTIDE SEQUENCE [LARGE SCALE GENOMIC DNA]</scope>
    <source>
        <strain evidence="9 10">SCSIO 13291</strain>
    </source>
</reference>
<evidence type="ECO:0000256" key="2">
    <source>
        <dbReference type="ARBA" id="ARBA00022676"/>
    </source>
</evidence>
<feature type="transmembrane region" description="Helical" evidence="8">
    <location>
        <begin position="335"/>
        <end position="354"/>
    </location>
</feature>
<feature type="transmembrane region" description="Helical" evidence="8">
    <location>
        <begin position="186"/>
        <end position="208"/>
    </location>
</feature>